<evidence type="ECO:0000256" key="1">
    <source>
        <dbReference type="SAM" id="MobiDB-lite"/>
    </source>
</evidence>
<keyword evidence="3" id="KW-1185">Reference proteome</keyword>
<proteinExistence type="predicted"/>
<organism evidence="2 3">
    <name type="scientific">Wenxinia marina DSM 24838</name>
    <dbReference type="NCBI Taxonomy" id="1123501"/>
    <lineage>
        <taxon>Bacteria</taxon>
        <taxon>Pseudomonadati</taxon>
        <taxon>Pseudomonadota</taxon>
        <taxon>Alphaproteobacteria</taxon>
        <taxon>Rhodobacterales</taxon>
        <taxon>Roseobacteraceae</taxon>
        <taxon>Wenxinia</taxon>
    </lineage>
</organism>
<feature type="compositionally biased region" description="Low complexity" evidence="1">
    <location>
        <begin position="21"/>
        <end position="55"/>
    </location>
</feature>
<feature type="region of interest" description="Disordered" evidence="1">
    <location>
        <begin position="1"/>
        <end position="55"/>
    </location>
</feature>
<accession>A0A0D0NP47</accession>
<dbReference type="EMBL" id="AONG01000008">
    <property type="protein sequence ID" value="KIQ70075.1"/>
    <property type="molecule type" value="Genomic_DNA"/>
</dbReference>
<protein>
    <submittedName>
        <fullName evidence="2">Uncharacterized protein</fullName>
    </submittedName>
</protein>
<evidence type="ECO:0000313" key="2">
    <source>
        <dbReference type="EMBL" id="KIQ70075.1"/>
    </source>
</evidence>
<dbReference type="Proteomes" id="UP000035100">
    <property type="component" value="Unassembled WGS sequence"/>
</dbReference>
<gene>
    <name evidence="2" type="ORF">Wenmar_01645</name>
</gene>
<name>A0A0D0NP47_9RHOB</name>
<evidence type="ECO:0000313" key="3">
    <source>
        <dbReference type="Proteomes" id="UP000035100"/>
    </source>
</evidence>
<reference evidence="2 3" key="1">
    <citation type="submission" date="2013-01" db="EMBL/GenBank/DDBJ databases">
        <authorList>
            <person name="Fiebig A."/>
            <person name="Goeker M."/>
            <person name="Klenk H.-P.P."/>
        </authorList>
    </citation>
    <scope>NUCLEOTIDE SEQUENCE [LARGE SCALE GENOMIC DNA]</scope>
    <source>
        <strain evidence="2 3">DSM 24838</strain>
    </source>
</reference>
<sequence length="55" mass="5195">MPAVGCGPPTTGGGGCPAGFPPAATAVPDQWRGGSSSSPGRSVWPPVGGSSVGMR</sequence>
<dbReference type="AlphaFoldDB" id="A0A0D0NP47"/>
<comment type="caution">
    <text evidence="2">The sequence shown here is derived from an EMBL/GenBank/DDBJ whole genome shotgun (WGS) entry which is preliminary data.</text>
</comment>